<comment type="caution">
    <text evidence="1">The sequence shown here is derived from an EMBL/GenBank/DDBJ whole genome shotgun (WGS) entry which is preliminary data.</text>
</comment>
<accession>A0A9K3CR61</accession>
<sequence>PKRKPVTTAMHCLLRPVTSAPYLSQLLEKTLRGDMQMTSRISISGGPFLTPPTEKSHLDLAKFYIMNCVHAQMIHKISASVRYSAPTDANIDPAEGKRNDMYVPFNATVAGFTMTQRASLFPMCRSMGFPISCAAWIGVLHNTVSLKLILPEINHIIEPLASKSLEFAGTSLASLCEYYRAVMALIPTMTPAEYDVDSWPKYVRQNAAYYGVMRGKRTVLPNTHIPIDPFFHHCPGDVCTAWNEVTLTRDILGYRAITASGRDARKNPGLSPIPACLPQRLVGWSRDIKNRADKIATTGGMDAFDPRAYGISVFAGNPPCLQKLDMLPGFGHLGPMSLSVLKTATGPGTLTVSPILAETKFTAALDVELLAGLVRHGIEVASIQRIKHDLSYSLGKLFTEAEILSRAVGLIGLAVSCFCLEFK</sequence>
<name>A0A9K3CR61_9EUKA</name>
<evidence type="ECO:0000313" key="2">
    <source>
        <dbReference type="Proteomes" id="UP000265618"/>
    </source>
</evidence>
<dbReference type="AlphaFoldDB" id="A0A9K3CR61"/>
<proteinExistence type="predicted"/>
<reference evidence="1 2" key="1">
    <citation type="journal article" date="2018" name="PLoS ONE">
        <title>The draft genome of Kipferlia bialata reveals reductive genome evolution in fornicate parasites.</title>
        <authorList>
            <person name="Tanifuji G."/>
            <person name="Takabayashi S."/>
            <person name="Kume K."/>
            <person name="Takagi M."/>
            <person name="Nakayama T."/>
            <person name="Kamikawa R."/>
            <person name="Inagaki Y."/>
            <person name="Hashimoto T."/>
        </authorList>
    </citation>
    <scope>NUCLEOTIDE SEQUENCE [LARGE SCALE GENOMIC DNA]</scope>
    <source>
        <strain evidence="1">NY0173</strain>
    </source>
</reference>
<dbReference type="Proteomes" id="UP000265618">
    <property type="component" value="Unassembled WGS sequence"/>
</dbReference>
<feature type="non-terminal residue" evidence="1">
    <location>
        <position position="1"/>
    </location>
</feature>
<dbReference type="EMBL" id="BDIP01000276">
    <property type="protein sequence ID" value="GIQ80945.1"/>
    <property type="molecule type" value="Genomic_DNA"/>
</dbReference>
<protein>
    <submittedName>
        <fullName evidence="1">Uncharacterized protein</fullName>
    </submittedName>
</protein>
<organism evidence="1 2">
    <name type="scientific">Kipferlia bialata</name>
    <dbReference type="NCBI Taxonomy" id="797122"/>
    <lineage>
        <taxon>Eukaryota</taxon>
        <taxon>Metamonada</taxon>
        <taxon>Carpediemonas-like organisms</taxon>
        <taxon>Kipferlia</taxon>
    </lineage>
</organism>
<evidence type="ECO:0000313" key="1">
    <source>
        <dbReference type="EMBL" id="GIQ80945.1"/>
    </source>
</evidence>
<gene>
    <name evidence="1" type="ORF">KIPB_001828</name>
</gene>
<keyword evidence="2" id="KW-1185">Reference proteome</keyword>